<evidence type="ECO:0000313" key="2">
    <source>
        <dbReference type="EMBL" id="MBX04253.1"/>
    </source>
</evidence>
<keyword evidence="1" id="KW-0812">Transmembrane</keyword>
<keyword evidence="1" id="KW-0472">Membrane</keyword>
<organism evidence="2">
    <name type="scientific">Rhizophora mucronata</name>
    <name type="common">Asiatic mangrove</name>
    <dbReference type="NCBI Taxonomy" id="61149"/>
    <lineage>
        <taxon>Eukaryota</taxon>
        <taxon>Viridiplantae</taxon>
        <taxon>Streptophyta</taxon>
        <taxon>Embryophyta</taxon>
        <taxon>Tracheophyta</taxon>
        <taxon>Spermatophyta</taxon>
        <taxon>Magnoliopsida</taxon>
        <taxon>eudicotyledons</taxon>
        <taxon>Gunneridae</taxon>
        <taxon>Pentapetalae</taxon>
        <taxon>rosids</taxon>
        <taxon>fabids</taxon>
        <taxon>Malpighiales</taxon>
        <taxon>Rhizophoraceae</taxon>
        <taxon>Rhizophora</taxon>
    </lineage>
</organism>
<feature type="transmembrane region" description="Helical" evidence="1">
    <location>
        <begin position="21"/>
        <end position="38"/>
    </location>
</feature>
<protein>
    <submittedName>
        <fullName evidence="2">CASP-like protein</fullName>
    </submittedName>
</protein>
<name>A0A2P2KEV7_RHIMU</name>
<keyword evidence="1" id="KW-1133">Transmembrane helix</keyword>
<sequence length="108" mass="12769">MRNEALDMKRQMQQRQRVWKKWCLVLWEQAPAWLSVWVRPFSPLLPFSSCVLASTSTAILPSGMIFSVFLYTCVLNFDQIFMNWTLLVVNQNTHLFLSKHMMISWSVL</sequence>
<dbReference type="AlphaFoldDB" id="A0A2P2KEV7"/>
<evidence type="ECO:0000256" key="1">
    <source>
        <dbReference type="SAM" id="Phobius"/>
    </source>
</evidence>
<proteinExistence type="predicted"/>
<accession>A0A2P2KEV7</accession>
<dbReference type="EMBL" id="GGEC01023769">
    <property type="protein sequence ID" value="MBX04253.1"/>
    <property type="molecule type" value="Transcribed_RNA"/>
</dbReference>
<feature type="transmembrane region" description="Helical" evidence="1">
    <location>
        <begin position="58"/>
        <end position="77"/>
    </location>
</feature>
<reference evidence="2" key="1">
    <citation type="submission" date="2018-02" db="EMBL/GenBank/DDBJ databases">
        <title>Rhizophora mucronata_Transcriptome.</title>
        <authorList>
            <person name="Meera S.P."/>
            <person name="Sreeshan A."/>
            <person name="Augustine A."/>
        </authorList>
    </citation>
    <scope>NUCLEOTIDE SEQUENCE</scope>
    <source>
        <tissue evidence="2">Leaf</tissue>
    </source>
</reference>